<name>A0A1J5QEU5_9ZZZZ</name>
<comment type="caution">
    <text evidence="1">The sequence shown here is derived from an EMBL/GenBank/DDBJ whole genome shotgun (WGS) entry which is preliminary data.</text>
</comment>
<dbReference type="AlphaFoldDB" id="A0A1J5QEU5"/>
<accession>A0A1J5QEU5</accession>
<evidence type="ECO:0000313" key="1">
    <source>
        <dbReference type="EMBL" id="OIQ81976.1"/>
    </source>
</evidence>
<organism evidence="1">
    <name type="scientific">mine drainage metagenome</name>
    <dbReference type="NCBI Taxonomy" id="410659"/>
    <lineage>
        <taxon>unclassified sequences</taxon>
        <taxon>metagenomes</taxon>
        <taxon>ecological metagenomes</taxon>
    </lineage>
</organism>
<sequence>MIHVPSTEPNPATASEIREIVGLLEDEVVVKILDIGATASEVLDAYTWFRSDERRERQAEHELHGRAARVLELLDEEYPDPDRLRGAG</sequence>
<protein>
    <submittedName>
        <fullName evidence="1">Uncharacterized protein</fullName>
    </submittedName>
</protein>
<gene>
    <name evidence="1" type="ORF">GALL_362510</name>
</gene>
<dbReference type="EMBL" id="MLJW01000859">
    <property type="protein sequence ID" value="OIQ81976.1"/>
    <property type="molecule type" value="Genomic_DNA"/>
</dbReference>
<reference evidence="1" key="1">
    <citation type="submission" date="2016-10" db="EMBL/GenBank/DDBJ databases">
        <title>Sequence of Gallionella enrichment culture.</title>
        <authorList>
            <person name="Poehlein A."/>
            <person name="Muehling M."/>
            <person name="Daniel R."/>
        </authorList>
    </citation>
    <scope>NUCLEOTIDE SEQUENCE</scope>
</reference>
<proteinExistence type="predicted"/>